<dbReference type="EC" id="2.7.1.180" evidence="2 11"/>
<evidence type="ECO:0000256" key="10">
    <source>
        <dbReference type="ARBA" id="ARBA00048540"/>
    </source>
</evidence>
<evidence type="ECO:0000256" key="5">
    <source>
        <dbReference type="ARBA" id="ARBA00022679"/>
    </source>
</evidence>
<dbReference type="Gene3D" id="3.10.520.10">
    <property type="entry name" value="ApbE-like domains"/>
    <property type="match status" value="1"/>
</dbReference>
<evidence type="ECO:0000256" key="6">
    <source>
        <dbReference type="ARBA" id="ARBA00022723"/>
    </source>
</evidence>
<sequence>MRKTATDTLLSGPTMGTTWQVRLDDAPADPLPLHAALQAAVSEVDDQMSTWKADSALMWFNAAPCGEWHPLPAPLLAVLDAGLSISALTGNAFEMNLGDAVRAWGFGPARIDPDAIRAASSAPPVPAAQALQIDRPSGRALKSAPLSLDLSGIAKGYGVDRLAETLRRHGITRALCSIDGEVRAIGSRGDATAWSVGIDAPDSPMRGSHSVLMLADMSVATSGDYRHFVEIRGTRLSHTMNPATRAPLLGAPASVTVMAESCMQADAMATALMVLGMESGERLARRHGISALYISRNGETFRTGHFAM</sequence>
<dbReference type="PANTHER" id="PTHR30040">
    <property type="entry name" value="THIAMINE BIOSYNTHESIS LIPOPROTEIN APBE"/>
    <property type="match status" value="1"/>
</dbReference>
<dbReference type="InterPro" id="IPR024932">
    <property type="entry name" value="ApbE"/>
</dbReference>
<evidence type="ECO:0000256" key="2">
    <source>
        <dbReference type="ARBA" id="ARBA00011955"/>
    </source>
</evidence>
<comment type="catalytic activity">
    <reaction evidence="10 11">
        <text>L-threonyl-[protein] + FAD = FMN-L-threonyl-[protein] + AMP + H(+)</text>
        <dbReference type="Rhea" id="RHEA:36847"/>
        <dbReference type="Rhea" id="RHEA-COMP:11060"/>
        <dbReference type="Rhea" id="RHEA-COMP:11061"/>
        <dbReference type="ChEBI" id="CHEBI:15378"/>
        <dbReference type="ChEBI" id="CHEBI:30013"/>
        <dbReference type="ChEBI" id="CHEBI:57692"/>
        <dbReference type="ChEBI" id="CHEBI:74257"/>
        <dbReference type="ChEBI" id="CHEBI:456215"/>
        <dbReference type="EC" id="2.7.1.180"/>
    </reaction>
</comment>
<dbReference type="SUPFAM" id="SSF143631">
    <property type="entry name" value="ApbE-like"/>
    <property type="match status" value="1"/>
</dbReference>
<evidence type="ECO:0000256" key="4">
    <source>
        <dbReference type="ARBA" id="ARBA00022630"/>
    </source>
</evidence>
<gene>
    <name evidence="12" type="ORF">GU927_012550</name>
</gene>
<keyword evidence="13" id="KW-1185">Reference proteome</keyword>
<keyword evidence="5 11" id="KW-0808">Transferase</keyword>
<evidence type="ECO:0000256" key="1">
    <source>
        <dbReference type="ARBA" id="ARBA00001946"/>
    </source>
</evidence>
<evidence type="ECO:0000256" key="11">
    <source>
        <dbReference type="PIRNR" id="PIRNR006268"/>
    </source>
</evidence>
<accession>A0ABS6J4J1</accession>
<keyword evidence="6 11" id="KW-0479">Metal-binding</keyword>
<keyword evidence="7 11" id="KW-0274">FAD</keyword>
<evidence type="ECO:0000256" key="9">
    <source>
        <dbReference type="ARBA" id="ARBA00031306"/>
    </source>
</evidence>
<dbReference type="GO" id="GO:0016740">
    <property type="term" value="F:transferase activity"/>
    <property type="evidence" value="ECO:0007669"/>
    <property type="project" value="UniProtKB-KW"/>
</dbReference>
<comment type="similarity">
    <text evidence="11">Belongs to the ApbE family.</text>
</comment>
<name>A0ABS6J4J1_9RHOB</name>
<evidence type="ECO:0000313" key="13">
    <source>
        <dbReference type="Proteomes" id="UP000731907"/>
    </source>
</evidence>
<dbReference type="PIRSF" id="PIRSF006268">
    <property type="entry name" value="ApbE"/>
    <property type="match status" value="1"/>
</dbReference>
<dbReference type="Pfam" id="PF02424">
    <property type="entry name" value="ApbE"/>
    <property type="match status" value="1"/>
</dbReference>
<protein>
    <recommendedName>
        <fullName evidence="3 11">FAD:protein FMN transferase</fullName>
        <ecNumber evidence="2 11">2.7.1.180</ecNumber>
    </recommendedName>
    <alternativeName>
        <fullName evidence="9 11">Flavin transferase</fullName>
    </alternativeName>
</protein>
<comment type="caution">
    <text evidence="12">The sequence shown here is derived from an EMBL/GenBank/DDBJ whole genome shotgun (WGS) entry which is preliminary data.</text>
</comment>
<dbReference type="InterPro" id="IPR003374">
    <property type="entry name" value="ApbE-like_sf"/>
</dbReference>
<keyword evidence="8 11" id="KW-0460">Magnesium</keyword>
<evidence type="ECO:0000256" key="3">
    <source>
        <dbReference type="ARBA" id="ARBA00016337"/>
    </source>
</evidence>
<keyword evidence="4 11" id="KW-0285">Flavoprotein</keyword>
<organism evidence="12 13">
    <name type="scientific">Paragemmobacter amnigenus</name>
    <dbReference type="NCBI Taxonomy" id="2852097"/>
    <lineage>
        <taxon>Bacteria</taxon>
        <taxon>Pseudomonadati</taxon>
        <taxon>Pseudomonadota</taxon>
        <taxon>Alphaproteobacteria</taxon>
        <taxon>Rhodobacterales</taxon>
        <taxon>Paracoccaceae</taxon>
        <taxon>Paragemmobacter</taxon>
    </lineage>
</organism>
<comment type="cofactor">
    <cofactor evidence="1">
        <name>Mg(2+)</name>
        <dbReference type="ChEBI" id="CHEBI:18420"/>
    </cofactor>
</comment>
<evidence type="ECO:0000313" key="12">
    <source>
        <dbReference type="EMBL" id="MBU9698675.1"/>
    </source>
</evidence>
<dbReference type="PANTHER" id="PTHR30040:SF2">
    <property type="entry name" value="FAD:PROTEIN FMN TRANSFERASE"/>
    <property type="match status" value="1"/>
</dbReference>
<reference evidence="12 13" key="1">
    <citation type="submission" date="2021-06" db="EMBL/GenBank/DDBJ databases">
        <title>Rhodobacteraceae bacterium strain HSP-20.</title>
        <authorList>
            <person name="Chen W.-M."/>
        </authorList>
    </citation>
    <scope>NUCLEOTIDE SEQUENCE [LARGE SCALE GENOMIC DNA]</scope>
    <source>
        <strain evidence="12 13">HSP-20</strain>
    </source>
</reference>
<dbReference type="EMBL" id="JAAATX020000008">
    <property type="protein sequence ID" value="MBU9698675.1"/>
    <property type="molecule type" value="Genomic_DNA"/>
</dbReference>
<proteinExistence type="inferred from homology"/>
<dbReference type="RefSeq" id="WP_161762794.1">
    <property type="nucleotide sequence ID" value="NZ_JAAATX020000008.1"/>
</dbReference>
<evidence type="ECO:0000256" key="8">
    <source>
        <dbReference type="ARBA" id="ARBA00022842"/>
    </source>
</evidence>
<dbReference type="Proteomes" id="UP000731907">
    <property type="component" value="Unassembled WGS sequence"/>
</dbReference>
<evidence type="ECO:0000256" key="7">
    <source>
        <dbReference type="ARBA" id="ARBA00022827"/>
    </source>
</evidence>